<dbReference type="EMBL" id="BAAAMQ010000009">
    <property type="protein sequence ID" value="GAA2102451.1"/>
    <property type="molecule type" value="Genomic_DNA"/>
</dbReference>
<comment type="caution">
    <text evidence="2">The sequence shown here is derived from an EMBL/GenBank/DDBJ whole genome shotgun (WGS) entry which is preliminary data.</text>
</comment>
<sequence length="100" mass="10264">MSTPDEQTPKPDTDERRGTPNSSGPEGAAGGMGSSSERIGPTGPGQVSTDGLRDTSVLPTPDDAPPEQSAGGEETQPDGIAPRAGYPNEDPRNDDKPYDA</sequence>
<evidence type="ECO:0000313" key="2">
    <source>
        <dbReference type="EMBL" id="GAA2102451.1"/>
    </source>
</evidence>
<gene>
    <name evidence="2" type="ORF">GCM10009726_13390</name>
</gene>
<name>A0ABN2X3H2_9ACTN</name>
<feature type="compositionally biased region" description="Basic and acidic residues" evidence="1">
    <location>
        <begin position="89"/>
        <end position="100"/>
    </location>
</feature>
<dbReference type="RefSeq" id="WP_231250425.1">
    <property type="nucleotide sequence ID" value="NZ_BAAAMQ010000009.1"/>
</dbReference>
<dbReference type="Proteomes" id="UP001501161">
    <property type="component" value="Unassembled WGS sequence"/>
</dbReference>
<organism evidence="2 3">
    <name type="scientific">Nocardioides furvisabuli</name>
    <dbReference type="NCBI Taxonomy" id="375542"/>
    <lineage>
        <taxon>Bacteria</taxon>
        <taxon>Bacillati</taxon>
        <taxon>Actinomycetota</taxon>
        <taxon>Actinomycetes</taxon>
        <taxon>Propionibacteriales</taxon>
        <taxon>Nocardioidaceae</taxon>
        <taxon>Nocardioides</taxon>
    </lineage>
</organism>
<feature type="compositionally biased region" description="Basic and acidic residues" evidence="1">
    <location>
        <begin position="7"/>
        <end position="18"/>
    </location>
</feature>
<evidence type="ECO:0000256" key="1">
    <source>
        <dbReference type="SAM" id="MobiDB-lite"/>
    </source>
</evidence>
<protein>
    <submittedName>
        <fullName evidence="2">Uncharacterized protein</fullName>
    </submittedName>
</protein>
<proteinExistence type="predicted"/>
<accession>A0ABN2X3H2</accession>
<keyword evidence="3" id="KW-1185">Reference proteome</keyword>
<evidence type="ECO:0000313" key="3">
    <source>
        <dbReference type="Proteomes" id="UP001501161"/>
    </source>
</evidence>
<feature type="region of interest" description="Disordered" evidence="1">
    <location>
        <begin position="1"/>
        <end position="100"/>
    </location>
</feature>
<reference evidence="2 3" key="1">
    <citation type="journal article" date="2019" name="Int. J. Syst. Evol. Microbiol.">
        <title>The Global Catalogue of Microorganisms (GCM) 10K type strain sequencing project: providing services to taxonomists for standard genome sequencing and annotation.</title>
        <authorList>
            <consortium name="The Broad Institute Genomics Platform"/>
            <consortium name="The Broad Institute Genome Sequencing Center for Infectious Disease"/>
            <person name="Wu L."/>
            <person name="Ma J."/>
        </authorList>
    </citation>
    <scope>NUCLEOTIDE SEQUENCE [LARGE SCALE GENOMIC DNA]</scope>
    <source>
        <strain evidence="2 3">JCM 13813</strain>
    </source>
</reference>